<reference evidence="3" key="1">
    <citation type="submission" date="2015-07" db="EMBL/GenBank/DDBJ databases">
        <title>Whole genome sequence of an Ensifer adhaerens strain isolated from a cave pool in the Wind Cave National Park.</title>
        <authorList>
            <person name="Eng W.W.H."/>
            <person name="Gan H.M."/>
            <person name="Barton H.A."/>
            <person name="Savka M.A."/>
        </authorList>
    </citation>
    <scope>NUCLEOTIDE SEQUENCE [LARGE SCALE GENOMIC DNA]</scope>
    <source>
        <strain evidence="3">SD006</strain>
    </source>
</reference>
<dbReference type="EMBL" id="LGAP01000033">
    <property type="protein sequence ID" value="KOF13743.1"/>
    <property type="molecule type" value="Genomic_DNA"/>
</dbReference>
<evidence type="ECO:0000259" key="1">
    <source>
        <dbReference type="Pfam" id="PF07978"/>
    </source>
</evidence>
<protein>
    <recommendedName>
        <fullName evidence="1">NIPSNAP domain-containing protein</fullName>
    </recommendedName>
</protein>
<dbReference type="InterPro" id="IPR012577">
    <property type="entry name" value="NIPSNAP"/>
</dbReference>
<proteinExistence type="predicted"/>
<name>A0A0L8BGP3_ENSAD</name>
<dbReference type="SUPFAM" id="SSF54909">
    <property type="entry name" value="Dimeric alpha+beta barrel"/>
    <property type="match status" value="1"/>
</dbReference>
<dbReference type="Proteomes" id="UP000037425">
    <property type="component" value="Unassembled WGS sequence"/>
</dbReference>
<organism evidence="2 3">
    <name type="scientific">Ensifer adhaerens</name>
    <name type="common">Sinorhizobium morelense</name>
    <dbReference type="NCBI Taxonomy" id="106592"/>
    <lineage>
        <taxon>Bacteria</taxon>
        <taxon>Pseudomonadati</taxon>
        <taxon>Pseudomonadota</taxon>
        <taxon>Alphaproteobacteria</taxon>
        <taxon>Hyphomicrobiales</taxon>
        <taxon>Rhizobiaceae</taxon>
        <taxon>Sinorhizobium/Ensifer group</taxon>
        <taxon>Ensifer</taxon>
    </lineage>
</organism>
<dbReference type="Gene3D" id="3.30.70.100">
    <property type="match status" value="1"/>
</dbReference>
<dbReference type="OrthoDB" id="9809695at2"/>
<dbReference type="PATRIC" id="fig|106592.7.peg.5102"/>
<dbReference type="AlphaFoldDB" id="A0A0L8BGP3"/>
<feature type="domain" description="NIPSNAP" evidence="1">
    <location>
        <begin position="14"/>
        <end position="108"/>
    </location>
</feature>
<sequence length="248" mass="27694">MPQATDDTSKSIIELRRYRLHPGARETLIDLFDREFIESQEAQGMSVIGQFRDLDDPNSFVWLRGFDDMPSRAAALNAFYTGPVWAAHRDEANGTMVNSDNVLLLRPASPDVGFAPVRVTRPAPGAADLQRGLVVATICYLAPRTEDEFAGFFEAVVKPHLEQASATVLAALVTERNPNTFPRLPVREGETVFVWFSSFPSLAAYETHVAELARSETWATEVVSQMERRMWRQSEVSRLAPTARSLLP</sequence>
<comment type="caution">
    <text evidence="2">The sequence shown here is derived from an EMBL/GenBank/DDBJ whole genome shotgun (WGS) entry which is preliminary data.</text>
</comment>
<dbReference type="InterPro" id="IPR011008">
    <property type="entry name" value="Dimeric_a/b-barrel"/>
</dbReference>
<evidence type="ECO:0000313" key="3">
    <source>
        <dbReference type="Proteomes" id="UP000037425"/>
    </source>
</evidence>
<dbReference type="Pfam" id="PF07978">
    <property type="entry name" value="NIPSNAP"/>
    <property type="match status" value="1"/>
</dbReference>
<accession>A0A0L8BGP3</accession>
<gene>
    <name evidence="2" type="ORF">AC244_29720</name>
</gene>
<evidence type="ECO:0000313" key="2">
    <source>
        <dbReference type="EMBL" id="KOF13743.1"/>
    </source>
</evidence>